<dbReference type="Gene3D" id="1.10.260.40">
    <property type="entry name" value="lambda repressor-like DNA-binding domains"/>
    <property type="match status" value="1"/>
</dbReference>
<organism evidence="4 5">
    <name type="scientific">Alkalilimnicola ehrlichii</name>
    <dbReference type="NCBI Taxonomy" id="351052"/>
    <lineage>
        <taxon>Bacteria</taxon>
        <taxon>Pseudomonadati</taxon>
        <taxon>Pseudomonadota</taxon>
        <taxon>Gammaproteobacteria</taxon>
        <taxon>Chromatiales</taxon>
        <taxon>Ectothiorhodospiraceae</taxon>
        <taxon>Alkalilimnicola</taxon>
    </lineage>
</organism>
<dbReference type="Proteomes" id="UP000256763">
    <property type="component" value="Unassembled WGS sequence"/>
</dbReference>
<dbReference type="InterPro" id="IPR027417">
    <property type="entry name" value="P-loop_NTPase"/>
</dbReference>
<keyword evidence="5" id="KW-1185">Reference proteome</keyword>
<dbReference type="EMBL" id="NFZW01000010">
    <property type="protein sequence ID" value="RFA36165.1"/>
    <property type="molecule type" value="Genomic_DNA"/>
</dbReference>
<evidence type="ECO:0000313" key="4">
    <source>
        <dbReference type="EMBL" id="RFA36165.1"/>
    </source>
</evidence>
<dbReference type="GO" id="GO:0004016">
    <property type="term" value="F:adenylate cyclase activity"/>
    <property type="evidence" value="ECO:0007669"/>
    <property type="project" value="TreeGrafter"/>
</dbReference>
<dbReference type="RefSeq" id="WP_116347923.1">
    <property type="nucleotide sequence ID" value="NZ_NFZW01000010.1"/>
</dbReference>
<evidence type="ECO:0000313" key="5">
    <source>
        <dbReference type="Proteomes" id="UP000256763"/>
    </source>
</evidence>
<dbReference type="GO" id="GO:0003677">
    <property type="term" value="F:DNA binding"/>
    <property type="evidence" value="ECO:0007669"/>
    <property type="project" value="InterPro"/>
</dbReference>
<dbReference type="GO" id="GO:0005524">
    <property type="term" value="F:ATP binding"/>
    <property type="evidence" value="ECO:0007669"/>
    <property type="project" value="UniProtKB-KW"/>
</dbReference>
<dbReference type="SUPFAM" id="SSF47413">
    <property type="entry name" value="lambda repressor-like DNA-binding domains"/>
    <property type="match status" value="1"/>
</dbReference>
<dbReference type="AlphaFoldDB" id="A0A3E0WVY8"/>
<dbReference type="PANTHER" id="PTHR16305:SF28">
    <property type="entry name" value="GUANYLATE CYCLASE DOMAIN-CONTAINING PROTEIN"/>
    <property type="match status" value="1"/>
</dbReference>
<dbReference type="GO" id="GO:0005737">
    <property type="term" value="C:cytoplasm"/>
    <property type="evidence" value="ECO:0007669"/>
    <property type="project" value="TreeGrafter"/>
</dbReference>
<feature type="domain" description="HTH cro/C1-type" evidence="3">
    <location>
        <begin position="19"/>
        <end position="77"/>
    </location>
</feature>
<dbReference type="CDD" id="cd00093">
    <property type="entry name" value="HTH_XRE"/>
    <property type="match status" value="1"/>
</dbReference>
<gene>
    <name evidence="4" type="ORF">CAL65_12015</name>
</gene>
<dbReference type="PROSITE" id="PS50943">
    <property type="entry name" value="HTH_CROC1"/>
    <property type="match status" value="1"/>
</dbReference>
<evidence type="ECO:0000256" key="2">
    <source>
        <dbReference type="ARBA" id="ARBA00022840"/>
    </source>
</evidence>
<dbReference type="Gene3D" id="3.40.50.300">
    <property type="entry name" value="P-loop containing nucleotide triphosphate hydrolases"/>
    <property type="match status" value="1"/>
</dbReference>
<dbReference type="InterPro" id="IPR010982">
    <property type="entry name" value="Lambda_DNA-bd_dom_sf"/>
</dbReference>
<dbReference type="PANTHER" id="PTHR16305">
    <property type="entry name" value="TESTICULAR SOLUBLE ADENYLYL CYCLASE"/>
    <property type="match status" value="1"/>
</dbReference>
<reference evidence="5" key="1">
    <citation type="submission" date="2017-05" db="EMBL/GenBank/DDBJ databases">
        <authorList>
            <person name="Sharma S."/>
            <person name="Sidhu C."/>
            <person name="Pinnaka A.K."/>
        </authorList>
    </citation>
    <scope>NUCLEOTIDE SEQUENCE [LARGE SCALE GENOMIC DNA]</scope>
    <source>
        <strain evidence="5">AK93</strain>
    </source>
</reference>
<dbReference type="SUPFAM" id="SSF52540">
    <property type="entry name" value="P-loop containing nucleoside triphosphate hydrolases"/>
    <property type="match status" value="1"/>
</dbReference>
<accession>A0A3E0WVY8</accession>
<dbReference type="InterPro" id="IPR001387">
    <property type="entry name" value="Cro/C1-type_HTH"/>
</dbReference>
<dbReference type="Pfam" id="PF13191">
    <property type="entry name" value="AAA_16"/>
    <property type="match status" value="1"/>
</dbReference>
<keyword evidence="1" id="KW-0547">Nucleotide-binding</keyword>
<name>A0A3E0WVY8_9GAMM</name>
<evidence type="ECO:0000259" key="3">
    <source>
        <dbReference type="PROSITE" id="PS50943"/>
    </source>
</evidence>
<protein>
    <recommendedName>
        <fullName evidence="3">HTH cro/C1-type domain-containing protein</fullName>
    </recommendedName>
</protein>
<proteinExistence type="predicted"/>
<sequence length="512" mass="56356">MGKEPSTLKGRVVLDIEQLKIRRRQIGLSQEALAELCFRKRLCVSIASIKRAETGKPVLLRTARHLAQIYGVDLANLLVGSIPEQGDNGAPAAADIPDLGAERRPVIHLTLLSKATASAPLHGLIVERVRQFGGVVLEPDETRDTSVVLEACFGTPRAYSSDARRCLQCAEELLQIWKSKQPATGCTLIIGYREWPLDAERQMHCLASPSFASALETSSILIEQDLAHALSDCCVVTPAKLTGYVRYKQTQAADRNTPFAMAGRDLEVQQLKTVLATTLAYQEGHVVYIRGIAGIGKSRLIAEFVEMTRQDGVDCYAAAVLDFGGKEDTNPIRQLLRGVLQLESSFAEADRQLSARIGQLGLPADYLMFYRALLGLPQAPGDEQVYAAMNHATRVPRQLEALVALLVRESLERPLVLIIEDLHWADKALFDVVGRLIQAVREAPIIWALTSRLEQDPLERQLRNYLTDVPMTVLELGPLRGAAAAMLALQFRDVGPNYRNQCVARAQGNPLF</sequence>
<keyword evidence="2" id="KW-0067">ATP-binding</keyword>
<dbReference type="InterPro" id="IPR041664">
    <property type="entry name" value="AAA_16"/>
</dbReference>
<evidence type="ECO:0000256" key="1">
    <source>
        <dbReference type="ARBA" id="ARBA00022741"/>
    </source>
</evidence>
<comment type="caution">
    <text evidence="4">The sequence shown here is derived from an EMBL/GenBank/DDBJ whole genome shotgun (WGS) entry which is preliminary data.</text>
</comment>